<comment type="caution">
    <text evidence="2">The sequence shown here is derived from an EMBL/GenBank/DDBJ whole genome shotgun (WGS) entry which is preliminary data.</text>
</comment>
<dbReference type="EMBL" id="NJHN03000047">
    <property type="protein sequence ID" value="KAH9421061.1"/>
    <property type="molecule type" value="Genomic_DNA"/>
</dbReference>
<keyword evidence="1" id="KW-0472">Membrane</keyword>
<feature type="transmembrane region" description="Helical" evidence="1">
    <location>
        <begin position="77"/>
        <end position="102"/>
    </location>
</feature>
<evidence type="ECO:0000256" key="1">
    <source>
        <dbReference type="SAM" id="Phobius"/>
    </source>
</evidence>
<evidence type="ECO:0000313" key="3">
    <source>
        <dbReference type="Proteomes" id="UP000887458"/>
    </source>
</evidence>
<accession>A0ABQ8JFE5</accession>
<sequence length="130" mass="13893">INMGNNIIKNSTVGAPVSNAKMVKKIVNKNMPTIERSNGCTKVLSYSSPINRNKIKTNQLAQGSLKLLGGGGGVGTAWLVSILSCGNFLTVLVVGVTIVGVVMDGCGDLYGDVKKWNKYYSRSIKSYNNH</sequence>
<evidence type="ECO:0000313" key="2">
    <source>
        <dbReference type="EMBL" id="KAH9421061.1"/>
    </source>
</evidence>
<dbReference type="Proteomes" id="UP000887458">
    <property type="component" value="Unassembled WGS sequence"/>
</dbReference>
<name>A0ABQ8JFE5_DERPT</name>
<feature type="non-terminal residue" evidence="2">
    <location>
        <position position="1"/>
    </location>
</feature>
<reference evidence="2 3" key="1">
    <citation type="journal article" date="2018" name="J. Allergy Clin. Immunol.">
        <title>High-quality assembly of Dermatophagoides pteronyssinus genome and transcriptome reveals a wide range of novel allergens.</title>
        <authorList>
            <person name="Liu X.Y."/>
            <person name="Yang K.Y."/>
            <person name="Wang M.Q."/>
            <person name="Kwok J.S."/>
            <person name="Zeng X."/>
            <person name="Yang Z."/>
            <person name="Xiao X.J."/>
            <person name="Lau C.P."/>
            <person name="Li Y."/>
            <person name="Huang Z.M."/>
            <person name="Ba J.G."/>
            <person name="Yim A.K."/>
            <person name="Ouyang C.Y."/>
            <person name="Ngai S.M."/>
            <person name="Chan T.F."/>
            <person name="Leung E.L."/>
            <person name="Liu L."/>
            <person name="Liu Z.G."/>
            <person name="Tsui S.K."/>
        </authorList>
    </citation>
    <scope>NUCLEOTIDE SEQUENCE [LARGE SCALE GENOMIC DNA]</scope>
    <source>
        <strain evidence="2">Derp</strain>
    </source>
</reference>
<organism evidence="2 3">
    <name type="scientific">Dermatophagoides pteronyssinus</name>
    <name type="common">European house dust mite</name>
    <dbReference type="NCBI Taxonomy" id="6956"/>
    <lineage>
        <taxon>Eukaryota</taxon>
        <taxon>Metazoa</taxon>
        <taxon>Ecdysozoa</taxon>
        <taxon>Arthropoda</taxon>
        <taxon>Chelicerata</taxon>
        <taxon>Arachnida</taxon>
        <taxon>Acari</taxon>
        <taxon>Acariformes</taxon>
        <taxon>Sarcoptiformes</taxon>
        <taxon>Astigmata</taxon>
        <taxon>Psoroptidia</taxon>
        <taxon>Analgoidea</taxon>
        <taxon>Pyroglyphidae</taxon>
        <taxon>Dermatophagoidinae</taxon>
        <taxon>Dermatophagoides</taxon>
    </lineage>
</organism>
<proteinExistence type="predicted"/>
<protein>
    <submittedName>
        <fullName evidence="2">Uncharacterized protein</fullName>
    </submittedName>
</protein>
<reference evidence="2 3" key="2">
    <citation type="journal article" date="2022" name="Mol. Biol. Evol.">
        <title>Comparative Genomics Reveals Insights into the Divergent Evolution of Astigmatic Mites and Household Pest Adaptations.</title>
        <authorList>
            <person name="Xiong Q."/>
            <person name="Wan A.T."/>
            <person name="Liu X."/>
            <person name="Fung C.S."/>
            <person name="Xiao X."/>
            <person name="Malainual N."/>
            <person name="Hou J."/>
            <person name="Wang L."/>
            <person name="Wang M."/>
            <person name="Yang K.Y."/>
            <person name="Cui Y."/>
            <person name="Leung E.L."/>
            <person name="Nong W."/>
            <person name="Shin S.K."/>
            <person name="Au S.W."/>
            <person name="Jeong K.Y."/>
            <person name="Chew F.T."/>
            <person name="Hui J.H."/>
            <person name="Leung T.F."/>
            <person name="Tungtrongchitr A."/>
            <person name="Zhong N."/>
            <person name="Liu Z."/>
            <person name="Tsui S.K."/>
        </authorList>
    </citation>
    <scope>NUCLEOTIDE SEQUENCE [LARGE SCALE GENOMIC DNA]</scope>
    <source>
        <strain evidence="2">Derp</strain>
    </source>
</reference>
<keyword evidence="1" id="KW-1133">Transmembrane helix</keyword>
<gene>
    <name evidence="2" type="ORF">DERP_001503</name>
</gene>
<keyword evidence="1" id="KW-0812">Transmembrane</keyword>
<keyword evidence="3" id="KW-1185">Reference proteome</keyword>